<accession>A0A2G5UYB6</accession>
<keyword evidence="2" id="KW-1185">Reference proteome</keyword>
<dbReference type="FunFam" id="3.80.10.10:FF:002118">
    <property type="entry name" value="Protein CBG11124"/>
    <property type="match status" value="1"/>
</dbReference>
<dbReference type="PANTHER" id="PTHR12904:SF28">
    <property type="entry name" value="ATP SYNTHASE SUBUNIT ALPHA-RELATED"/>
    <property type="match status" value="1"/>
</dbReference>
<gene>
    <name evidence="1" type="primary">Cnig_chr_II.g4867</name>
    <name evidence="1" type="ORF">B9Z55_004867</name>
</gene>
<protein>
    <submittedName>
        <fullName evidence="1">Uncharacterized protein</fullName>
    </submittedName>
</protein>
<dbReference type="SUPFAM" id="SSF52047">
    <property type="entry name" value="RNI-like"/>
    <property type="match status" value="1"/>
</dbReference>
<dbReference type="InterPro" id="IPR051341">
    <property type="entry name" value="Zyg-11_UBL_adapter"/>
</dbReference>
<evidence type="ECO:0000313" key="1">
    <source>
        <dbReference type="EMBL" id="PIC44527.1"/>
    </source>
</evidence>
<name>A0A2G5UYB6_9PELO</name>
<organism evidence="1 2">
    <name type="scientific">Caenorhabditis nigoni</name>
    <dbReference type="NCBI Taxonomy" id="1611254"/>
    <lineage>
        <taxon>Eukaryota</taxon>
        <taxon>Metazoa</taxon>
        <taxon>Ecdysozoa</taxon>
        <taxon>Nematoda</taxon>
        <taxon>Chromadorea</taxon>
        <taxon>Rhabditida</taxon>
        <taxon>Rhabditina</taxon>
        <taxon>Rhabditomorpha</taxon>
        <taxon>Rhabditoidea</taxon>
        <taxon>Rhabditidae</taxon>
        <taxon>Peloderinae</taxon>
        <taxon>Caenorhabditis</taxon>
    </lineage>
</organism>
<dbReference type="Gene3D" id="3.80.10.10">
    <property type="entry name" value="Ribonuclease Inhibitor"/>
    <property type="match status" value="1"/>
</dbReference>
<dbReference type="GO" id="GO:0031462">
    <property type="term" value="C:Cul2-RING ubiquitin ligase complex"/>
    <property type="evidence" value="ECO:0007669"/>
    <property type="project" value="TreeGrafter"/>
</dbReference>
<comment type="caution">
    <text evidence="1">The sequence shown here is derived from an EMBL/GenBank/DDBJ whole genome shotgun (WGS) entry which is preliminary data.</text>
</comment>
<sequence>MPFPTLSQLAAESVAQGIHDETLSFDSPLDTKSSNVIVRELLKLDRNNFKKLEVYKNQLSATKINLRDCEIDAEAVRNLSNFNLVSLDFGELTQLKDNFPGDPWDVGTLDTVTLLIRSTDNHSRKSLFHLGLSAEQEFIAGWEAEVSEFFPNLQSIDISCKTFNERFQFSNFCDFFPNLLVLDISDARGLSSLQGIKNLKNLQKLTMHYVECDDINGYKELSELKNLKYLDVANATFNWEDTNPIGDMLAAGVRMEALEFLDCSWTSVTGNELETFTENHPSLKTVAAMCTACHHTTISGVKMLNMSSMSSLSESLEYALLTERNMLALQFIQDIFENLKTSGGNLVNAELRHITNAVLYVLRESFDEHTKFYTLDYYLESGLFEHELSISMFSTDIPDMMELFYNVFDRYDLTSCKTRTVRLIFQMFEATVNSVRPGILLPDRVLSFVLDKTVDLVYQFPEHRTYIQAILIIYQAEKWMSSEQILTMSGNFELIIKVSQFLCTVFYRVFLS</sequence>
<dbReference type="EMBL" id="PDUG01000002">
    <property type="protein sequence ID" value="PIC44527.1"/>
    <property type="molecule type" value="Genomic_DNA"/>
</dbReference>
<dbReference type="InterPro" id="IPR032675">
    <property type="entry name" value="LRR_dom_sf"/>
</dbReference>
<dbReference type="OrthoDB" id="4691307at2759"/>
<reference evidence="2" key="1">
    <citation type="submission" date="2017-10" db="EMBL/GenBank/DDBJ databases">
        <title>Rapid genome shrinkage in a self-fertile nematode reveals novel sperm competition proteins.</title>
        <authorList>
            <person name="Yin D."/>
            <person name="Schwarz E.M."/>
            <person name="Thomas C.G."/>
            <person name="Felde R.L."/>
            <person name="Korf I.F."/>
            <person name="Cutter A.D."/>
            <person name="Schartner C.M."/>
            <person name="Ralston E.J."/>
            <person name="Meyer B.J."/>
            <person name="Haag E.S."/>
        </authorList>
    </citation>
    <scope>NUCLEOTIDE SEQUENCE [LARGE SCALE GENOMIC DNA]</scope>
    <source>
        <strain evidence="2">JU1422</strain>
    </source>
</reference>
<dbReference type="Proteomes" id="UP000230233">
    <property type="component" value="Chromosome II"/>
</dbReference>
<dbReference type="PANTHER" id="PTHR12904">
    <property type="match status" value="1"/>
</dbReference>
<dbReference type="AlphaFoldDB" id="A0A2G5UYB6"/>
<proteinExistence type="predicted"/>
<evidence type="ECO:0000313" key="2">
    <source>
        <dbReference type="Proteomes" id="UP000230233"/>
    </source>
</evidence>